<dbReference type="Gene3D" id="1.10.10.10">
    <property type="entry name" value="Winged helix-like DNA-binding domain superfamily/Winged helix DNA-binding domain"/>
    <property type="match status" value="1"/>
</dbReference>
<dbReference type="GO" id="GO:0003677">
    <property type="term" value="F:DNA binding"/>
    <property type="evidence" value="ECO:0007669"/>
    <property type="project" value="UniProtKB-KW"/>
</dbReference>
<dbReference type="RefSeq" id="WP_191618079.1">
    <property type="nucleotide sequence ID" value="NZ_JACYFG010000038.1"/>
</dbReference>
<evidence type="ECO:0000256" key="1">
    <source>
        <dbReference type="ARBA" id="ARBA00023015"/>
    </source>
</evidence>
<name>A0A927IIM0_9BACT</name>
<dbReference type="Proteomes" id="UP000622317">
    <property type="component" value="Unassembled WGS sequence"/>
</dbReference>
<dbReference type="GO" id="GO:0003700">
    <property type="term" value="F:DNA-binding transcription factor activity"/>
    <property type="evidence" value="ECO:0007669"/>
    <property type="project" value="InterPro"/>
</dbReference>
<evidence type="ECO:0000313" key="5">
    <source>
        <dbReference type="EMBL" id="MBD5780974.1"/>
    </source>
</evidence>
<gene>
    <name evidence="5" type="ORF">IEN85_15850</name>
</gene>
<comment type="caution">
    <text evidence="5">The sequence shown here is derived from an EMBL/GenBank/DDBJ whole genome shotgun (WGS) entry which is preliminary data.</text>
</comment>
<dbReference type="AlphaFoldDB" id="A0A927IIM0"/>
<reference evidence="5" key="1">
    <citation type="submission" date="2020-09" db="EMBL/GenBank/DDBJ databases">
        <title>Pelagicoccus enzymogenes sp. nov. with an EPS production, isolated from marine sediment.</title>
        <authorList>
            <person name="Feng X."/>
        </authorList>
    </citation>
    <scope>NUCLEOTIDE SEQUENCE</scope>
    <source>
        <strain evidence="5">NFK12</strain>
    </source>
</reference>
<dbReference type="SMART" id="SM00345">
    <property type="entry name" value="HTH_GNTR"/>
    <property type="match status" value="1"/>
</dbReference>
<keyword evidence="2" id="KW-0238">DNA-binding</keyword>
<organism evidence="5 6">
    <name type="scientific">Pelagicoccus enzymogenes</name>
    <dbReference type="NCBI Taxonomy" id="2773457"/>
    <lineage>
        <taxon>Bacteria</taxon>
        <taxon>Pseudomonadati</taxon>
        <taxon>Verrucomicrobiota</taxon>
        <taxon>Opitutia</taxon>
        <taxon>Puniceicoccales</taxon>
        <taxon>Pelagicoccaceae</taxon>
        <taxon>Pelagicoccus</taxon>
    </lineage>
</organism>
<protein>
    <submittedName>
        <fullName evidence="5">GntR family transcriptional regulator</fullName>
    </submittedName>
</protein>
<dbReference type="PANTHER" id="PTHR38445:SF7">
    <property type="entry name" value="GNTR-FAMILY TRANSCRIPTIONAL REGULATOR"/>
    <property type="match status" value="1"/>
</dbReference>
<keyword evidence="1" id="KW-0805">Transcription regulation</keyword>
<dbReference type="SUPFAM" id="SSF46785">
    <property type="entry name" value="Winged helix' DNA-binding domain"/>
    <property type="match status" value="1"/>
</dbReference>
<sequence length="126" mass="14105">MLDFYLDPRSGVPYYRQIIDQIRFGMATGQVKIGEQLPTVRALAVKLQVNLNTVTKAYKELEIQKILETQQGTGTFIGSVKVEVSAKERRAKLKSLCEEFVNAAAVYGISPHELADELKQYKGGKK</sequence>
<proteinExistence type="predicted"/>
<evidence type="ECO:0000313" key="6">
    <source>
        <dbReference type="Proteomes" id="UP000622317"/>
    </source>
</evidence>
<dbReference type="InterPro" id="IPR036390">
    <property type="entry name" value="WH_DNA-bd_sf"/>
</dbReference>
<dbReference type="InterPro" id="IPR036388">
    <property type="entry name" value="WH-like_DNA-bd_sf"/>
</dbReference>
<keyword evidence="6" id="KW-1185">Reference proteome</keyword>
<dbReference type="EMBL" id="JACYFG010000038">
    <property type="protein sequence ID" value="MBD5780974.1"/>
    <property type="molecule type" value="Genomic_DNA"/>
</dbReference>
<accession>A0A927IIM0</accession>
<feature type="domain" description="HTH gntR-type" evidence="4">
    <location>
        <begin position="12"/>
        <end position="80"/>
    </location>
</feature>
<dbReference type="PANTHER" id="PTHR38445">
    <property type="entry name" value="HTH-TYPE TRANSCRIPTIONAL REPRESSOR YTRA"/>
    <property type="match status" value="1"/>
</dbReference>
<evidence type="ECO:0000256" key="2">
    <source>
        <dbReference type="ARBA" id="ARBA00023125"/>
    </source>
</evidence>
<evidence type="ECO:0000256" key="3">
    <source>
        <dbReference type="ARBA" id="ARBA00023163"/>
    </source>
</evidence>
<dbReference type="PROSITE" id="PS50949">
    <property type="entry name" value="HTH_GNTR"/>
    <property type="match status" value="1"/>
</dbReference>
<dbReference type="InterPro" id="IPR000524">
    <property type="entry name" value="Tscrpt_reg_HTH_GntR"/>
</dbReference>
<keyword evidence="3" id="KW-0804">Transcription</keyword>
<evidence type="ECO:0000259" key="4">
    <source>
        <dbReference type="PROSITE" id="PS50949"/>
    </source>
</evidence>
<dbReference type="CDD" id="cd07377">
    <property type="entry name" value="WHTH_GntR"/>
    <property type="match status" value="1"/>
</dbReference>
<dbReference type="Pfam" id="PF00392">
    <property type="entry name" value="GntR"/>
    <property type="match status" value="1"/>
</dbReference>